<comment type="caution">
    <text evidence="1">The sequence shown here is derived from an EMBL/GenBank/DDBJ whole genome shotgun (WGS) entry which is preliminary data.</text>
</comment>
<gene>
    <name evidence="1" type="ORF">DL89DRAFT_269939</name>
</gene>
<dbReference type="SUPFAM" id="SSF52047">
    <property type="entry name" value="RNI-like"/>
    <property type="match status" value="1"/>
</dbReference>
<evidence type="ECO:0000313" key="2">
    <source>
        <dbReference type="Proteomes" id="UP000193922"/>
    </source>
</evidence>
<name>A0A1Y1W1B8_9FUNG</name>
<dbReference type="EMBL" id="MCFD01000014">
    <property type="protein sequence ID" value="ORX66914.1"/>
    <property type="molecule type" value="Genomic_DNA"/>
</dbReference>
<sequence>MDSTVFPAQNVPPDILYPIFDCVEYGRKLKNEWERLGHKKVVDGTKSLLSIAQVCRSWRTAALPYFYQSTETLLGPVLDVSDYYPEMDCPNLFMAAAAGHSQLVRSAHFYLSLDRIIDGISTRLLSAGALSTATFPNVTEIVLYFYSSKIFFNGDYSAKVRRFIERTRQLFPNAQDCSLTVHSGLWIGKEDMYRDLMGILFPAPRTLIFRDLANANAVLHGGFSAGIQRVYLEIGHSFECPIVHSNRDTIEELVLHISLDLSPWQAEGDISDDLESLFCNTYPELTSLSIETGPHVVGHFHMPDVNPFPLLTSLSLNTRCDIDIGVLADDCGENLTSLTMHLTVPIFRSLRGRVFPNLKYVRIRSTDFSAASNAIGNVIEVTYLPFLVAPNAEYIENCYSLLSFGRSLPSIIPPNHSNPHLRHLIIRKIIPTLSVFQQVLAHFPGLIRIGIDGIGSDEGDSLNRSDGEISRLMAELPIFSARLRRVDLNTLLPVKPQLVVAISRLPSLRMVTIRNVTGMLSQYKEEIGKSVYDEYRDSLSRPLFCTNGRR</sequence>
<evidence type="ECO:0000313" key="1">
    <source>
        <dbReference type="EMBL" id="ORX66914.1"/>
    </source>
</evidence>
<dbReference type="InterPro" id="IPR032675">
    <property type="entry name" value="LRR_dom_sf"/>
</dbReference>
<evidence type="ECO:0008006" key="3">
    <source>
        <dbReference type="Google" id="ProtNLM"/>
    </source>
</evidence>
<protein>
    <recommendedName>
        <fullName evidence="3">F-box domain-containing protein</fullName>
    </recommendedName>
</protein>
<dbReference type="RefSeq" id="XP_040740873.1">
    <property type="nucleotide sequence ID" value="XM_040888491.1"/>
</dbReference>
<reference evidence="1 2" key="1">
    <citation type="submission" date="2016-07" db="EMBL/GenBank/DDBJ databases">
        <title>Pervasive Adenine N6-methylation of Active Genes in Fungi.</title>
        <authorList>
            <consortium name="DOE Joint Genome Institute"/>
            <person name="Mondo S.J."/>
            <person name="Dannebaum R.O."/>
            <person name="Kuo R.C."/>
            <person name="Labutti K."/>
            <person name="Haridas S."/>
            <person name="Kuo A."/>
            <person name="Salamov A."/>
            <person name="Ahrendt S.R."/>
            <person name="Lipzen A."/>
            <person name="Sullivan W."/>
            <person name="Andreopoulos W.B."/>
            <person name="Clum A."/>
            <person name="Lindquist E."/>
            <person name="Daum C."/>
            <person name="Ramamoorthy G.K."/>
            <person name="Gryganskyi A."/>
            <person name="Culley D."/>
            <person name="Magnuson J.K."/>
            <person name="James T.Y."/>
            <person name="O'Malley M.A."/>
            <person name="Stajich J.E."/>
            <person name="Spatafora J.W."/>
            <person name="Visel A."/>
            <person name="Grigoriev I.V."/>
        </authorList>
    </citation>
    <scope>NUCLEOTIDE SEQUENCE [LARGE SCALE GENOMIC DNA]</scope>
    <source>
        <strain evidence="1 2">ATCC 12442</strain>
    </source>
</reference>
<dbReference type="GeneID" id="63805139"/>
<dbReference type="Gene3D" id="3.80.10.10">
    <property type="entry name" value="Ribonuclease Inhibitor"/>
    <property type="match status" value="1"/>
</dbReference>
<dbReference type="AlphaFoldDB" id="A0A1Y1W1B8"/>
<accession>A0A1Y1W1B8</accession>
<keyword evidence="2" id="KW-1185">Reference proteome</keyword>
<dbReference type="Proteomes" id="UP000193922">
    <property type="component" value="Unassembled WGS sequence"/>
</dbReference>
<proteinExistence type="predicted"/>
<organism evidence="1 2">
    <name type="scientific">Linderina pennispora</name>
    <dbReference type="NCBI Taxonomy" id="61395"/>
    <lineage>
        <taxon>Eukaryota</taxon>
        <taxon>Fungi</taxon>
        <taxon>Fungi incertae sedis</taxon>
        <taxon>Zoopagomycota</taxon>
        <taxon>Kickxellomycotina</taxon>
        <taxon>Kickxellomycetes</taxon>
        <taxon>Kickxellales</taxon>
        <taxon>Kickxellaceae</taxon>
        <taxon>Linderina</taxon>
    </lineage>
</organism>